<dbReference type="SUPFAM" id="SSF55729">
    <property type="entry name" value="Acyl-CoA N-acyltransferases (Nat)"/>
    <property type="match status" value="1"/>
</dbReference>
<keyword evidence="2" id="KW-0012">Acyltransferase</keyword>
<gene>
    <name evidence="4" type="ORF">IC609_09480</name>
</gene>
<evidence type="ECO:0000313" key="5">
    <source>
        <dbReference type="Proteomes" id="UP000647424"/>
    </source>
</evidence>
<evidence type="ECO:0000259" key="3">
    <source>
        <dbReference type="PROSITE" id="PS51186"/>
    </source>
</evidence>
<dbReference type="GO" id="GO:0016747">
    <property type="term" value="F:acyltransferase activity, transferring groups other than amino-acyl groups"/>
    <property type="evidence" value="ECO:0007669"/>
    <property type="project" value="InterPro"/>
</dbReference>
<proteinExistence type="predicted"/>
<evidence type="ECO:0000256" key="2">
    <source>
        <dbReference type="ARBA" id="ARBA00023315"/>
    </source>
</evidence>
<dbReference type="Gene3D" id="3.40.630.30">
    <property type="match status" value="1"/>
</dbReference>
<keyword evidence="5" id="KW-1185">Reference proteome</keyword>
<feature type="domain" description="N-acetyltransferase" evidence="3">
    <location>
        <begin position="10"/>
        <end position="160"/>
    </location>
</feature>
<dbReference type="PROSITE" id="PS51186">
    <property type="entry name" value="GNAT"/>
    <property type="match status" value="1"/>
</dbReference>
<accession>A0A927FHT3</accession>
<evidence type="ECO:0000313" key="4">
    <source>
        <dbReference type="EMBL" id="MBD8050777.1"/>
    </source>
</evidence>
<dbReference type="InterPro" id="IPR050832">
    <property type="entry name" value="Bact_Acetyltransf"/>
</dbReference>
<evidence type="ECO:0000256" key="1">
    <source>
        <dbReference type="ARBA" id="ARBA00022679"/>
    </source>
</evidence>
<dbReference type="InterPro" id="IPR000182">
    <property type="entry name" value="GNAT_dom"/>
</dbReference>
<dbReference type="InterPro" id="IPR016181">
    <property type="entry name" value="Acyl_CoA_acyltransferase"/>
</dbReference>
<protein>
    <submittedName>
        <fullName evidence="4">GNAT family N-acetyltransferase</fullName>
    </submittedName>
</protein>
<dbReference type="PANTHER" id="PTHR43877">
    <property type="entry name" value="AMINOALKYLPHOSPHONATE N-ACETYLTRANSFERASE-RELATED-RELATED"/>
    <property type="match status" value="1"/>
</dbReference>
<name>A0A927FHT3_9BURK</name>
<dbReference type="PANTHER" id="PTHR43877:SF2">
    <property type="entry name" value="AMINOALKYLPHOSPHONATE N-ACETYLTRANSFERASE-RELATED"/>
    <property type="match status" value="1"/>
</dbReference>
<comment type="caution">
    <text evidence="4">The sequence shown here is derived from an EMBL/GenBank/DDBJ whole genome shotgun (WGS) entry which is preliminary data.</text>
</comment>
<dbReference type="Proteomes" id="UP000647424">
    <property type="component" value="Unassembled WGS sequence"/>
</dbReference>
<dbReference type="Pfam" id="PF00583">
    <property type="entry name" value="Acetyltransf_1"/>
    <property type="match status" value="1"/>
</dbReference>
<dbReference type="EMBL" id="JACYFT010000002">
    <property type="protein sequence ID" value="MBD8050777.1"/>
    <property type="molecule type" value="Genomic_DNA"/>
</dbReference>
<dbReference type="RefSeq" id="WP_191819259.1">
    <property type="nucleotide sequence ID" value="NZ_JACYFT010000002.1"/>
</dbReference>
<organism evidence="4 5">
    <name type="scientific">Limnohabitans radicicola</name>
    <dbReference type="NCBI Taxonomy" id="2771427"/>
    <lineage>
        <taxon>Bacteria</taxon>
        <taxon>Pseudomonadati</taxon>
        <taxon>Pseudomonadota</taxon>
        <taxon>Betaproteobacteria</taxon>
        <taxon>Burkholderiales</taxon>
        <taxon>Comamonadaceae</taxon>
        <taxon>Limnohabitans</taxon>
    </lineage>
</organism>
<dbReference type="AlphaFoldDB" id="A0A927FHT3"/>
<sequence length="160" mass="17189">MPLHVLPVDYQLRAHRDALVMLLDAYARDPMGGGAGLTQDVKNRLCDDLAARPTAASFIAWLGDAPVGLINCIEGYSTFKAQPLMNIHDVAVLPDHRGAGVGQALLAAAEQHARARGCCKLTLEVLTGNARALSSYVRFGFAPYELDPAAGQASFMQKWL</sequence>
<reference evidence="4" key="1">
    <citation type="submission" date="2020-09" db="EMBL/GenBank/DDBJ databases">
        <title>Genome seq and assembly of Limnohabitants sp.</title>
        <authorList>
            <person name="Chhetri G."/>
        </authorList>
    </citation>
    <scope>NUCLEOTIDE SEQUENCE</scope>
    <source>
        <strain evidence="4">JUR4</strain>
    </source>
</reference>
<keyword evidence="1" id="KW-0808">Transferase</keyword>
<dbReference type="CDD" id="cd04301">
    <property type="entry name" value="NAT_SF"/>
    <property type="match status" value="1"/>
</dbReference>